<protein>
    <submittedName>
        <fullName evidence="2">Uncharacterized protein</fullName>
    </submittedName>
</protein>
<keyword evidence="1" id="KW-0732">Signal</keyword>
<dbReference type="InterPro" id="IPR008999">
    <property type="entry name" value="Actin-crosslinking"/>
</dbReference>
<proteinExistence type="predicted"/>
<dbReference type="EMBL" id="JASJQH010000011">
    <property type="protein sequence ID" value="KAK9768627.1"/>
    <property type="molecule type" value="Genomic_DNA"/>
</dbReference>
<dbReference type="SUPFAM" id="SSF50405">
    <property type="entry name" value="Actin-crosslinking proteins"/>
    <property type="match status" value="1"/>
</dbReference>
<accession>A0ABR2X4B8</accession>
<evidence type="ECO:0000313" key="3">
    <source>
        <dbReference type="Proteomes" id="UP001479436"/>
    </source>
</evidence>
<comment type="caution">
    <text evidence="2">The sequence shown here is derived from an EMBL/GenBank/DDBJ whole genome shotgun (WGS) entry which is preliminary data.</text>
</comment>
<evidence type="ECO:0000313" key="2">
    <source>
        <dbReference type="EMBL" id="KAK9768627.1"/>
    </source>
</evidence>
<feature type="signal peptide" evidence="1">
    <location>
        <begin position="1"/>
        <end position="21"/>
    </location>
</feature>
<reference evidence="2 3" key="1">
    <citation type="submission" date="2023-04" db="EMBL/GenBank/DDBJ databases">
        <title>Genome of Basidiobolus ranarum AG-B5.</title>
        <authorList>
            <person name="Stajich J.E."/>
            <person name="Carter-House D."/>
            <person name="Gryganskyi A."/>
        </authorList>
    </citation>
    <scope>NUCLEOTIDE SEQUENCE [LARGE SCALE GENOMIC DNA]</scope>
    <source>
        <strain evidence="2 3">AG-B5</strain>
    </source>
</reference>
<feature type="chain" id="PRO_5046734424" evidence="1">
    <location>
        <begin position="22"/>
        <end position="218"/>
    </location>
</feature>
<dbReference type="Proteomes" id="UP001479436">
    <property type="component" value="Unassembled WGS sequence"/>
</dbReference>
<name>A0ABR2X4B8_9FUNG</name>
<dbReference type="Gene3D" id="2.80.10.50">
    <property type="match status" value="2"/>
</dbReference>
<evidence type="ECO:0000256" key="1">
    <source>
        <dbReference type="SAM" id="SignalP"/>
    </source>
</evidence>
<sequence length="218" mass="23675">MQYKSFLFFTVIASALAGVHGQYGMADGGYGDGLTTSSAIPGYGENTEQVESNGYGNQCKLAKKISLLSDNDKYLGRCEGCVPYSTNLNNAFVHGVGNPKELNYLQWDVVELGNGKIALRADSGLYLGRCSKCYKMESHYDSASIHVMEKDLRSSPWAHWELGCVGGNKITLKGDTGNYLSRCNGCVTGGAYPDSAFVHNSSPNESSAIWKWTDLSTY</sequence>
<gene>
    <name evidence="2" type="ORF">K7432_000612</name>
</gene>
<dbReference type="CDD" id="cd00257">
    <property type="entry name" value="beta-trefoil_FSCN-like"/>
    <property type="match status" value="1"/>
</dbReference>
<organism evidence="2 3">
    <name type="scientific">Basidiobolus ranarum</name>
    <dbReference type="NCBI Taxonomy" id="34480"/>
    <lineage>
        <taxon>Eukaryota</taxon>
        <taxon>Fungi</taxon>
        <taxon>Fungi incertae sedis</taxon>
        <taxon>Zoopagomycota</taxon>
        <taxon>Entomophthoromycotina</taxon>
        <taxon>Basidiobolomycetes</taxon>
        <taxon>Basidiobolales</taxon>
        <taxon>Basidiobolaceae</taxon>
        <taxon>Basidiobolus</taxon>
    </lineage>
</organism>
<keyword evidence="3" id="KW-1185">Reference proteome</keyword>